<feature type="region of interest" description="Disordered" evidence="2">
    <location>
        <begin position="444"/>
        <end position="465"/>
    </location>
</feature>
<dbReference type="PANTHER" id="PTHR18964">
    <property type="entry name" value="ROK (REPRESSOR, ORF, KINASE) FAMILY"/>
    <property type="match status" value="1"/>
</dbReference>
<name>A0AAU1ZU75_9ACTN</name>
<protein>
    <submittedName>
        <fullName evidence="4">ROK family transcriptional regulator</fullName>
    </submittedName>
</protein>
<dbReference type="SUPFAM" id="SSF46785">
    <property type="entry name" value="Winged helix' DNA-binding domain"/>
    <property type="match status" value="1"/>
</dbReference>
<dbReference type="Gene3D" id="3.30.420.40">
    <property type="match status" value="2"/>
</dbReference>
<feature type="domain" description="HTH marR-type" evidence="3">
    <location>
        <begin position="17"/>
        <end position="59"/>
    </location>
</feature>
<dbReference type="Pfam" id="PF12802">
    <property type="entry name" value="MarR_2"/>
    <property type="match status" value="1"/>
</dbReference>
<dbReference type="EMBL" id="CP108222">
    <property type="protein sequence ID" value="WTT15515.1"/>
    <property type="molecule type" value="Genomic_DNA"/>
</dbReference>
<comment type="similarity">
    <text evidence="1">Belongs to the ROK (NagC/XylR) family.</text>
</comment>
<dbReference type="InterPro" id="IPR036388">
    <property type="entry name" value="WH-like_DNA-bd_sf"/>
</dbReference>
<reference evidence="4" key="1">
    <citation type="submission" date="2022-10" db="EMBL/GenBank/DDBJ databases">
        <title>The complete genomes of actinobacterial strains from the NBC collection.</title>
        <authorList>
            <person name="Joergensen T.S."/>
            <person name="Alvarez Arevalo M."/>
            <person name="Sterndorff E.B."/>
            <person name="Faurdal D."/>
            <person name="Vuksanovic O."/>
            <person name="Mourched A.-S."/>
            <person name="Charusanti P."/>
            <person name="Shaw S."/>
            <person name="Blin K."/>
            <person name="Weber T."/>
        </authorList>
    </citation>
    <scope>NUCLEOTIDE SEQUENCE</scope>
    <source>
        <strain evidence="4">NBC_00093</strain>
    </source>
</reference>
<dbReference type="SUPFAM" id="SSF53067">
    <property type="entry name" value="Actin-like ATPase domain"/>
    <property type="match status" value="1"/>
</dbReference>
<accession>A0AAU1ZU75</accession>
<dbReference type="InterPro" id="IPR000600">
    <property type="entry name" value="ROK"/>
</dbReference>
<dbReference type="AlphaFoldDB" id="A0AAU1ZU75"/>
<evidence type="ECO:0000259" key="3">
    <source>
        <dbReference type="Pfam" id="PF12802"/>
    </source>
</evidence>
<dbReference type="Pfam" id="PF00480">
    <property type="entry name" value="ROK"/>
    <property type="match status" value="1"/>
</dbReference>
<evidence type="ECO:0000313" key="4">
    <source>
        <dbReference type="EMBL" id="WTT15515.1"/>
    </source>
</evidence>
<dbReference type="Gene3D" id="1.10.10.10">
    <property type="entry name" value="Winged helix-like DNA-binding domain superfamily/Winged helix DNA-binding domain"/>
    <property type="match status" value="1"/>
</dbReference>
<dbReference type="InterPro" id="IPR000835">
    <property type="entry name" value="HTH_MarR-typ"/>
</dbReference>
<gene>
    <name evidence="4" type="ORF">OHA22_08275</name>
</gene>
<evidence type="ECO:0000256" key="2">
    <source>
        <dbReference type="SAM" id="MobiDB-lite"/>
    </source>
</evidence>
<feature type="compositionally biased region" description="Low complexity" evidence="2">
    <location>
        <begin position="132"/>
        <end position="150"/>
    </location>
</feature>
<dbReference type="GO" id="GO:0003700">
    <property type="term" value="F:DNA-binding transcription factor activity"/>
    <property type="evidence" value="ECO:0007669"/>
    <property type="project" value="InterPro"/>
</dbReference>
<dbReference type="InterPro" id="IPR036390">
    <property type="entry name" value="WH_DNA-bd_sf"/>
</dbReference>
<dbReference type="PANTHER" id="PTHR18964:SF149">
    <property type="entry name" value="BIFUNCTIONAL UDP-N-ACETYLGLUCOSAMINE 2-EPIMERASE_N-ACETYLMANNOSAMINE KINASE"/>
    <property type="match status" value="1"/>
</dbReference>
<feature type="region of interest" description="Disordered" evidence="2">
    <location>
        <begin position="118"/>
        <end position="164"/>
    </location>
</feature>
<sequence length="465" mass="46627">MISPADSADVRRANLSLVLRHIEAFGPCARTEIAAATGLVHASVTALVADLIERGLVEEAGAALSGGRGRPRRLLRLVPGRVWTVAVQVSWEYVRVWAADLGGAVVHAERVAHDVPLGAPGPPGGPPGEGAVGRTAGAVTGPDAGAVAGPDAERRTGPTGGLMPRWKAGRKPGPVAAMIARAVERTVARAGGAHVGRVVIAVPGPVIEGVVGAAIGFGWGVTDLAGLVTGHLPDLGCPVEVVNEANVAALAEYHALAAAGVSRPDTVVYVKGEIGVSGGLLIGGRVHQGSHGMAGEIGHVPVSLDGRSCLCGSRGCLDSYLSLRALIAAAGMGAPAPGQRPGDDRAELSRRLRSGDPQALAALDRAGHALGAALLAVASATDAGEAVLGGYLAEWAPWLTPGIDARLTGRRTEIPGVGLTVSVGVLGADATLHGAVQVGRDRILDDPTTVPTGDGAAPVTAVHGR</sequence>
<dbReference type="InterPro" id="IPR043129">
    <property type="entry name" value="ATPase_NBD"/>
</dbReference>
<proteinExistence type="inferred from homology"/>
<organism evidence="4">
    <name type="scientific">Streptomyces sp. NBC_00093</name>
    <dbReference type="NCBI Taxonomy" id="2975649"/>
    <lineage>
        <taxon>Bacteria</taxon>
        <taxon>Bacillati</taxon>
        <taxon>Actinomycetota</taxon>
        <taxon>Actinomycetes</taxon>
        <taxon>Kitasatosporales</taxon>
        <taxon>Streptomycetaceae</taxon>
        <taxon>Streptomyces</taxon>
    </lineage>
</organism>
<evidence type="ECO:0000256" key="1">
    <source>
        <dbReference type="ARBA" id="ARBA00006479"/>
    </source>
</evidence>